<evidence type="ECO:0000256" key="35">
    <source>
        <dbReference type="ARBA" id="ARBA00082903"/>
    </source>
</evidence>
<dbReference type="Gene3D" id="3.30.200.20">
    <property type="entry name" value="Phosphorylase Kinase, domain 1"/>
    <property type="match status" value="1"/>
</dbReference>
<comment type="subcellular location">
    <subcellularLocation>
        <location evidence="2">Cytoplasm</location>
    </subcellularLocation>
    <subcellularLocation>
        <location evidence="1">Endoplasmic reticulum</location>
    </subcellularLocation>
</comment>
<feature type="binding site" evidence="36">
    <location>
        <begin position="989"/>
        <end position="996"/>
    </location>
    <ligand>
        <name>GTP</name>
        <dbReference type="ChEBI" id="CHEBI:37565"/>
    </ligand>
</feature>
<evidence type="ECO:0000256" key="27">
    <source>
        <dbReference type="ARBA" id="ARBA00023239"/>
    </source>
</evidence>
<keyword evidence="22" id="KW-0067">ATP-binding</keyword>
<dbReference type="FunFam" id="3.30.470.20:FF:000020">
    <property type="entry name" value="Probable multifunctional protein ADE2"/>
    <property type="match status" value="1"/>
</dbReference>
<dbReference type="GO" id="GO:0006189">
    <property type="term" value="P:'de novo' IMP biosynthetic process"/>
    <property type="evidence" value="ECO:0007669"/>
    <property type="project" value="UniProtKB-UniPathway"/>
</dbReference>
<dbReference type="PRINTS" id="PR00328">
    <property type="entry name" value="SAR1GTPBP"/>
</dbReference>
<dbReference type="InterPro" id="IPR018236">
    <property type="entry name" value="SAICAR_synthetase_CS"/>
</dbReference>
<dbReference type="InterPro" id="IPR019734">
    <property type="entry name" value="TPR_rpt"/>
</dbReference>
<evidence type="ECO:0000256" key="36">
    <source>
        <dbReference type="PIRSR" id="PIRSR606689-1"/>
    </source>
</evidence>
<sequence>MAAVEVLKIGKKLYEGKTKEVYELLDSPGRVLLQSKDQITAGNAARKNHLEGKAAISNKITSCIFQLLQEAGIKTAFTRKCGETAFIAPKCEMIPIEWVCRRIATGSFLKRNPGVKEGYKFYPPKVEMFFKDDANNDPQWSEEQLIAANFCFAGLVIGQTEVDIMRHATQAIFEILEKSWLPQNCTLVDMKIEFGVDVTTREIVLADVIDNDSWRLWPSGDRSQQKDKQSYRDLKEVTPEGLQMVKKNFEWVAERIELLLKPESQCRVIVLMGSTSDLSHCEKIKKACGTFGIPCELRVTSAHKGPDETLRIKAEYEGDGIPTVFVAVAGRSNGLGPVLSGNTAYPVISCPPLTPDWGAQDVWSSLRLPSVLQINKDDVTALHCKVVCLIQNGSFKEALNVINTHTKVFANNSLSFEKAYCEYRLNRIENALKTIESANQQTDKLKELYGQVLYRLERYDECLAVYRDLVRNSQDDYDEERKTNLSAVVAAQSNWEKVVPENLGLQEGTHELCYNTACALIGQGQLSQAMRILQKAEDLCRRSFSEDSDGTEEDPQAELAIIHGQMAYILQLQGRTEEALQLYNQIIKLKPTDVALLAVIANNIITINKDQNVFDSKKKVKLTNAEGVEFKLSKKQLQAIEFNKALLAMYTNQAEQCRKISASLQSQSPERLLPVLIQAAQLCREKQHTKAIELLQDYSDQHPENAAEIKLTMAQLKISQGNISKACLILRSIEELKHKPGMVSALVTMYSHEEDIDSAIEVFTQAIQWYQNHQPKSPAHLSLIREAANFKLKYGRKKEAISDLEQLWKQNPKDIHTLAQLISAYSLVDPEKAKALSKHLPSSDSMSLKVDVEALENSPGATYVRKKGGKVTGDSQPNEQGQGDLKKKKKKKKGKLPKNYDPKVTPDPERWLPMRERSYYRGRKKGKKKDQIGKGTQGATAGASSELDASKTVSSPPTSPRPGSAATASTSTSHFLLKQEKNKQILVLGLDGAGKTSILHFLALNRVQRSVAPTQGFNAVCISTGDHQMEFLEIGGSEPFRSYWEMYLSKGLLLVFVVDSADHKRLPEAKKYLHQLIGTNPGLPLVVFANKQDLEAAYHITDIHEALALSEVGNDRKMFLFGTQVTENGSEIPSIIQDARDLIAHLAADMSDQA</sequence>
<evidence type="ECO:0000256" key="21">
    <source>
        <dbReference type="ARBA" id="ARBA00022824"/>
    </source>
</evidence>
<feature type="compositionally biased region" description="Basic residues" evidence="39">
    <location>
        <begin position="886"/>
        <end position="896"/>
    </location>
</feature>
<dbReference type="InterPro" id="IPR031545">
    <property type="entry name" value="SRP72_TPR-like"/>
</dbReference>
<dbReference type="GO" id="GO:0043022">
    <property type="term" value="F:ribosome binding"/>
    <property type="evidence" value="ECO:0007669"/>
    <property type="project" value="TreeGrafter"/>
</dbReference>
<evidence type="ECO:0000256" key="6">
    <source>
        <dbReference type="ARBA" id="ARBA00010478"/>
    </source>
</evidence>
<evidence type="ECO:0000256" key="7">
    <source>
        <dbReference type="ARBA" id="ARBA00011020"/>
    </source>
</evidence>
<evidence type="ECO:0000256" key="10">
    <source>
        <dbReference type="ARBA" id="ARBA00012329"/>
    </source>
</evidence>
<feature type="binding site" evidence="36">
    <location>
        <position position="1036"/>
    </location>
    <ligand>
        <name>GTP</name>
        <dbReference type="ChEBI" id="CHEBI:37565"/>
    </ligand>
</feature>
<dbReference type="FunFam" id="3.40.50.1970:FF:000006">
    <property type="entry name" value="Probable multifunctional protein ADE2"/>
    <property type="match status" value="1"/>
</dbReference>
<evidence type="ECO:0000256" key="37">
    <source>
        <dbReference type="PIRSR" id="PIRSR606689-2"/>
    </source>
</evidence>
<evidence type="ECO:0000256" key="9">
    <source>
        <dbReference type="ARBA" id="ARBA00012217"/>
    </source>
</evidence>
<dbReference type="GO" id="GO:0003924">
    <property type="term" value="F:GTPase activity"/>
    <property type="evidence" value="ECO:0007669"/>
    <property type="project" value="InterPro"/>
</dbReference>
<evidence type="ECO:0000313" key="41">
    <source>
        <dbReference type="EMBL" id="KAG5207667.1"/>
    </source>
</evidence>
<keyword evidence="29" id="KW-0687">Ribonucleoprotein</keyword>
<dbReference type="SMART" id="SM01001">
    <property type="entry name" value="AIRC"/>
    <property type="match status" value="1"/>
</dbReference>
<evidence type="ECO:0000256" key="17">
    <source>
        <dbReference type="ARBA" id="ARBA00022741"/>
    </source>
</evidence>
<dbReference type="PANTHER" id="PTHR14094:SF9">
    <property type="entry name" value="SIGNAL RECOGNITION PARTICLE SUBUNIT SRP72"/>
    <property type="match status" value="1"/>
</dbReference>
<dbReference type="EC" id="4.1.1.21" evidence="10"/>
<evidence type="ECO:0000256" key="4">
    <source>
        <dbReference type="ARBA" id="ARBA00004747"/>
    </source>
</evidence>
<feature type="repeat" description="TPR" evidence="38">
    <location>
        <begin position="560"/>
        <end position="593"/>
    </location>
</feature>
<dbReference type="Gene3D" id="3.40.50.300">
    <property type="entry name" value="P-loop containing nucleotide triphosphate hydrolases"/>
    <property type="match status" value="1"/>
</dbReference>
<dbReference type="Pfam" id="PF01259">
    <property type="entry name" value="SAICAR_synt"/>
    <property type="match status" value="1"/>
</dbReference>
<evidence type="ECO:0000256" key="25">
    <source>
        <dbReference type="ARBA" id="ARBA00023134"/>
    </source>
</evidence>
<keyword evidence="28" id="KW-0511">Multifunctional enzyme</keyword>
<keyword evidence="21" id="KW-0256">Endoplasmic reticulum</keyword>
<dbReference type="InterPro" id="IPR026270">
    <property type="entry name" value="SRP72"/>
</dbReference>
<evidence type="ECO:0000256" key="3">
    <source>
        <dbReference type="ARBA" id="ARBA00004672"/>
    </source>
</evidence>
<comment type="subunit">
    <text evidence="8">Homooctamer.</text>
</comment>
<dbReference type="Pfam" id="PF17004">
    <property type="entry name" value="SRP_TPR_like"/>
    <property type="match status" value="1"/>
</dbReference>
<evidence type="ECO:0000313" key="42">
    <source>
        <dbReference type="Proteomes" id="UP000664991"/>
    </source>
</evidence>
<gene>
    <name evidence="41" type="ORF">JEQ12_017431</name>
</gene>
<evidence type="ECO:0000256" key="33">
    <source>
        <dbReference type="ARBA" id="ARBA00058587"/>
    </source>
</evidence>
<dbReference type="Gene3D" id="3.30.470.20">
    <property type="entry name" value="ATP-grasp fold, B domain"/>
    <property type="match status" value="1"/>
</dbReference>
<dbReference type="SUPFAM" id="SSF52540">
    <property type="entry name" value="P-loop containing nucleoside triphosphate hydrolases"/>
    <property type="match status" value="1"/>
</dbReference>
<comment type="similarity">
    <text evidence="6">In the C-terminal section; belongs to the AIR carboxylase family. Class II subfamily.</text>
</comment>
<evidence type="ECO:0000256" key="1">
    <source>
        <dbReference type="ARBA" id="ARBA00004240"/>
    </source>
</evidence>
<comment type="similarity">
    <text evidence="5">Belongs to the SRP72 family.</text>
</comment>
<keyword evidence="27" id="KW-0456">Lyase</keyword>
<feature type="compositionally biased region" description="Low complexity" evidence="39">
    <location>
        <begin position="950"/>
        <end position="973"/>
    </location>
</feature>
<evidence type="ECO:0000256" key="11">
    <source>
        <dbReference type="ARBA" id="ARBA00018350"/>
    </source>
</evidence>
<dbReference type="SUPFAM" id="SSF48452">
    <property type="entry name" value="TPR-like"/>
    <property type="match status" value="2"/>
</dbReference>
<dbReference type="FunFam" id="1.25.40.10:FF:000369">
    <property type="entry name" value="Signal recognition particle subunit SRP72"/>
    <property type="match status" value="1"/>
</dbReference>
<evidence type="ECO:0000256" key="31">
    <source>
        <dbReference type="ARBA" id="ARBA00051729"/>
    </source>
</evidence>
<dbReference type="PROSITE" id="PS01057">
    <property type="entry name" value="SAICAR_SYNTHETASE_1"/>
    <property type="match status" value="1"/>
</dbReference>
<keyword evidence="15" id="KW-0436">Ligase</keyword>
<comment type="pathway">
    <text evidence="4">Purine metabolism; IMP biosynthesis via de novo pathway; 5-amino-1-(5-phospho-D-ribosyl)imidazole-4-carboxylate from 5-amino-1-(5-phospho-D-ribosyl)imidazole (carboxylase route): step 1/1.</text>
</comment>
<feature type="binding site" evidence="37">
    <location>
        <position position="996"/>
    </location>
    <ligand>
        <name>Mg(2+)</name>
        <dbReference type="ChEBI" id="CHEBI:18420"/>
    </ligand>
</feature>
<dbReference type="EC" id="6.3.2.6" evidence="9"/>
<feature type="binding site" evidence="36">
    <location>
        <begin position="1090"/>
        <end position="1093"/>
    </location>
    <ligand>
        <name>GTP</name>
        <dbReference type="ChEBI" id="CHEBI:37565"/>
    </ligand>
</feature>
<evidence type="ECO:0000256" key="28">
    <source>
        <dbReference type="ARBA" id="ARBA00023268"/>
    </source>
</evidence>
<keyword evidence="18" id="KW-0658">Purine biosynthesis</keyword>
<dbReference type="FunFam" id="1.25.40.10:FF:000847">
    <property type="entry name" value="Signal recognition particle subunit SRP72"/>
    <property type="match status" value="1"/>
</dbReference>
<evidence type="ECO:0000256" key="20">
    <source>
        <dbReference type="ARBA" id="ARBA00022803"/>
    </source>
</evidence>
<dbReference type="GO" id="GO:0005524">
    <property type="term" value="F:ATP binding"/>
    <property type="evidence" value="ECO:0007669"/>
    <property type="project" value="UniProtKB-KW"/>
</dbReference>
<comment type="catalytic activity">
    <reaction evidence="30">
        <text>5-amino-1-(5-phospho-D-ribosyl)imidazole-4-carboxylate + H(+) = 5-amino-1-(5-phospho-beta-D-ribosyl)imidazole + CO2</text>
        <dbReference type="Rhea" id="RHEA:10792"/>
        <dbReference type="ChEBI" id="CHEBI:15378"/>
        <dbReference type="ChEBI" id="CHEBI:16526"/>
        <dbReference type="ChEBI" id="CHEBI:77657"/>
        <dbReference type="ChEBI" id="CHEBI:137981"/>
        <dbReference type="EC" id="4.1.1.21"/>
    </reaction>
    <physiologicalReaction direction="right-to-left" evidence="30">
        <dbReference type="Rhea" id="RHEA:10794"/>
    </physiologicalReaction>
</comment>
<dbReference type="Pfam" id="PF13181">
    <property type="entry name" value="TPR_8"/>
    <property type="match status" value="1"/>
</dbReference>
<comment type="pathway">
    <text evidence="3">Purine metabolism; IMP biosynthesis via de novo pathway; 5-amino-1-(5-phospho-D-ribosyl)imidazole-4-carboxamide from 5-amino-1-(5-phospho-D-ribosyl)imidazole-4-carboxylate: step 1/2.</text>
</comment>
<dbReference type="Gene3D" id="1.25.40.10">
    <property type="entry name" value="Tetratricopeptide repeat domain"/>
    <property type="match status" value="4"/>
</dbReference>
<dbReference type="InterPro" id="IPR013699">
    <property type="entry name" value="Signal_recog_part_SRP72_RNA-bd"/>
</dbReference>
<keyword evidence="24" id="KW-0007">Acetylation</keyword>
<dbReference type="SMART" id="SM00178">
    <property type="entry name" value="SAR"/>
    <property type="match status" value="1"/>
</dbReference>
<dbReference type="SUPFAM" id="SSF52255">
    <property type="entry name" value="N5-CAIR mutase (phosphoribosylaminoimidazole carboxylase, PurE)"/>
    <property type="match status" value="1"/>
</dbReference>
<evidence type="ECO:0000256" key="19">
    <source>
        <dbReference type="ARBA" id="ARBA00022793"/>
    </source>
</evidence>
<dbReference type="FunFam" id="1.25.40.10:FF:000133">
    <property type="entry name" value="Signal recognition particle subunit SRP72"/>
    <property type="match status" value="1"/>
</dbReference>
<comment type="catalytic activity">
    <reaction evidence="31">
        <text>5-amino-1-(5-phospho-D-ribosyl)imidazole-4-carboxylate + L-aspartate + ATP = (2S)-2-[5-amino-1-(5-phospho-beta-D-ribosyl)imidazole-4-carboxamido]succinate + ADP + phosphate + 2 H(+)</text>
        <dbReference type="Rhea" id="RHEA:22628"/>
        <dbReference type="ChEBI" id="CHEBI:15378"/>
        <dbReference type="ChEBI" id="CHEBI:29991"/>
        <dbReference type="ChEBI" id="CHEBI:30616"/>
        <dbReference type="ChEBI" id="CHEBI:43474"/>
        <dbReference type="ChEBI" id="CHEBI:58443"/>
        <dbReference type="ChEBI" id="CHEBI:77657"/>
        <dbReference type="ChEBI" id="CHEBI:456216"/>
        <dbReference type="EC" id="6.3.2.6"/>
    </reaction>
    <physiologicalReaction direction="left-to-right" evidence="31">
        <dbReference type="Rhea" id="RHEA:22629"/>
    </physiologicalReaction>
</comment>
<dbReference type="PROSITE" id="PS50005">
    <property type="entry name" value="TPR"/>
    <property type="match status" value="1"/>
</dbReference>
<dbReference type="PROSITE" id="PS01058">
    <property type="entry name" value="SAICAR_SYNTHETASE_2"/>
    <property type="match status" value="1"/>
</dbReference>
<keyword evidence="25 36" id="KW-0342">GTP-binding</keyword>
<dbReference type="EMBL" id="JAEMGP010000006">
    <property type="protein sequence ID" value="KAG5207667.1"/>
    <property type="molecule type" value="Genomic_DNA"/>
</dbReference>
<evidence type="ECO:0000259" key="40">
    <source>
        <dbReference type="SMART" id="SM01001"/>
    </source>
</evidence>
<evidence type="ECO:0000256" key="22">
    <source>
        <dbReference type="ARBA" id="ARBA00022840"/>
    </source>
</evidence>
<feature type="binding site" evidence="37">
    <location>
        <position position="1014"/>
    </location>
    <ligand>
        <name>Mg(2+)</name>
        <dbReference type="ChEBI" id="CHEBI:18420"/>
    </ligand>
</feature>
<protein>
    <recommendedName>
        <fullName evidence="34">Bifunctional phosphoribosylaminoimidazole carboxylase/phosphoribosylaminoimidazole succinocarboxamide synthetase</fullName>
        <ecNumber evidence="10">4.1.1.21</ecNumber>
        <ecNumber evidence="9">6.3.2.6</ecNumber>
    </recommendedName>
    <alternativeName>
        <fullName evidence="35">Signal recognition particle 72 kDa protein</fullName>
    </alternativeName>
    <alternativeName>
        <fullName evidence="11">Signal recognition particle subunit SRP72</fullName>
    </alternativeName>
</protein>
<proteinExistence type="inferred from homology"/>
<evidence type="ECO:0000256" key="34">
    <source>
        <dbReference type="ARBA" id="ARBA00071823"/>
    </source>
</evidence>
<keyword evidence="37" id="KW-0460">Magnesium</keyword>
<dbReference type="Pfam" id="PF00731">
    <property type="entry name" value="AIRC"/>
    <property type="match status" value="1"/>
</dbReference>
<dbReference type="HAMAP" id="MF_00137">
    <property type="entry name" value="SAICAR_synth"/>
    <property type="match status" value="1"/>
</dbReference>
<keyword evidence="17 36" id="KW-0547">Nucleotide-binding</keyword>
<dbReference type="SMART" id="SM00028">
    <property type="entry name" value="TPR"/>
    <property type="match status" value="5"/>
</dbReference>
<accession>A0A836A221</accession>
<comment type="function">
    <text evidence="32">Bifunctional phosphoribosylaminoimidazole carboxylase and phosphoribosylaminoimidazole succinocarboxamide synthetase catalyzing two reactions of the de novo purine biosynthetic pathway.</text>
</comment>
<dbReference type="PANTHER" id="PTHR14094">
    <property type="entry name" value="SIGNAL RECOGNITION PARTICLE 72"/>
    <property type="match status" value="1"/>
</dbReference>
<keyword evidence="14" id="KW-0597">Phosphoprotein</keyword>
<evidence type="ECO:0000256" key="32">
    <source>
        <dbReference type="ARBA" id="ARBA00054522"/>
    </source>
</evidence>
<dbReference type="GO" id="GO:0005786">
    <property type="term" value="C:signal recognition particle, endoplasmic reticulum targeting"/>
    <property type="evidence" value="ECO:0007669"/>
    <property type="project" value="UniProtKB-KW"/>
</dbReference>
<evidence type="ECO:0000256" key="8">
    <source>
        <dbReference type="ARBA" id="ARBA00011823"/>
    </source>
</evidence>
<evidence type="ECO:0000256" key="26">
    <source>
        <dbReference type="ARBA" id="ARBA00023135"/>
    </source>
</evidence>
<dbReference type="Pfam" id="PF00025">
    <property type="entry name" value="Arf"/>
    <property type="match status" value="1"/>
</dbReference>
<keyword evidence="37" id="KW-0479">Metal-binding</keyword>
<evidence type="ECO:0000256" key="30">
    <source>
        <dbReference type="ARBA" id="ARBA00050588"/>
    </source>
</evidence>
<dbReference type="GO" id="GO:0004638">
    <property type="term" value="F:phosphoribosylaminoimidazole carboxylase activity"/>
    <property type="evidence" value="ECO:0007669"/>
    <property type="project" value="UniProtKB-EC"/>
</dbReference>
<keyword evidence="20 38" id="KW-0802">TPR repeat</keyword>
<dbReference type="GO" id="GO:0005783">
    <property type="term" value="C:endoplasmic reticulum"/>
    <property type="evidence" value="ECO:0007669"/>
    <property type="project" value="UniProtKB-SubCell"/>
</dbReference>
<dbReference type="GO" id="GO:0046872">
    <property type="term" value="F:metal ion binding"/>
    <property type="evidence" value="ECO:0007669"/>
    <property type="project" value="UniProtKB-KW"/>
</dbReference>
<feature type="domain" description="PurE" evidence="40">
    <location>
        <begin position="266"/>
        <end position="386"/>
    </location>
</feature>
<dbReference type="SUPFAM" id="SSF56104">
    <property type="entry name" value="SAICAR synthase-like"/>
    <property type="match status" value="1"/>
</dbReference>
<dbReference type="GO" id="GO:0006614">
    <property type="term" value="P:SRP-dependent cotranslational protein targeting to membrane"/>
    <property type="evidence" value="ECO:0007669"/>
    <property type="project" value="InterPro"/>
</dbReference>
<comment type="similarity">
    <text evidence="7">In the N-terminal section; belongs to the SAICAR synthetase family.</text>
</comment>
<keyword evidence="16" id="KW-0677">Repeat</keyword>
<dbReference type="InterPro" id="IPR027417">
    <property type="entry name" value="P-loop_NTPase"/>
</dbReference>
<evidence type="ECO:0000256" key="29">
    <source>
        <dbReference type="ARBA" id="ARBA00023274"/>
    </source>
</evidence>
<feature type="compositionally biased region" description="Basic and acidic residues" evidence="39">
    <location>
        <begin position="898"/>
        <end position="919"/>
    </location>
</feature>
<evidence type="ECO:0000256" key="39">
    <source>
        <dbReference type="SAM" id="MobiDB-lite"/>
    </source>
</evidence>
<comment type="caution">
    <text evidence="41">The sequence shown here is derived from an EMBL/GenBank/DDBJ whole genome shotgun (WGS) entry which is preliminary data.</text>
</comment>
<dbReference type="FunFam" id="3.30.200.20:FF:000183">
    <property type="entry name" value="Probable multifunctional protein ADE2"/>
    <property type="match status" value="1"/>
</dbReference>
<feature type="region of interest" description="Disordered" evidence="39">
    <location>
        <begin position="859"/>
        <end position="974"/>
    </location>
</feature>
<dbReference type="SMART" id="SM00177">
    <property type="entry name" value="ARF"/>
    <property type="match status" value="1"/>
</dbReference>
<keyword evidence="12" id="KW-0963">Cytoplasm</keyword>
<dbReference type="PROSITE" id="PS51417">
    <property type="entry name" value="ARF"/>
    <property type="match status" value="1"/>
</dbReference>
<dbReference type="GO" id="GO:0005829">
    <property type="term" value="C:cytosol"/>
    <property type="evidence" value="ECO:0007669"/>
    <property type="project" value="UniProtKB-ARBA"/>
</dbReference>
<dbReference type="InterPro" id="IPR011990">
    <property type="entry name" value="TPR-like_helical_dom_sf"/>
</dbReference>
<evidence type="ECO:0000256" key="24">
    <source>
        <dbReference type="ARBA" id="ARBA00022990"/>
    </source>
</evidence>
<reference evidence="41 42" key="1">
    <citation type="submission" date="2020-12" db="EMBL/GenBank/DDBJ databases">
        <title>De novo assembly of Tibetan sheep genome.</title>
        <authorList>
            <person name="Li X."/>
        </authorList>
    </citation>
    <scope>NUCLEOTIDE SEQUENCE [LARGE SCALE GENOMIC DNA]</scope>
    <source>
        <tissue evidence="41">Heart</tissue>
    </source>
</reference>
<dbReference type="CDD" id="cd04162">
    <property type="entry name" value="Arl9_Arfrp2_like"/>
    <property type="match status" value="1"/>
</dbReference>
<keyword evidence="26" id="KW-0733">Signal recognition particle</keyword>
<dbReference type="GO" id="GO:0004639">
    <property type="term" value="F:phosphoribosylaminoimidazolesuccinocarboxamide synthase activity"/>
    <property type="evidence" value="ECO:0007669"/>
    <property type="project" value="UniProtKB-EC"/>
</dbReference>
<evidence type="ECO:0000256" key="38">
    <source>
        <dbReference type="PROSITE-ProRule" id="PRU00339"/>
    </source>
</evidence>
<evidence type="ECO:0000256" key="5">
    <source>
        <dbReference type="ARBA" id="ARBA00007676"/>
    </source>
</evidence>
<dbReference type="GO" id="GO:0005525">
    <property type="term" value="F:GTP binding"/>
    <property type="evidence" value="ECO:0007669"/>
    <property type="project" value="UniProtKB-KW"/>
</dbReference>
<keyword evidence="19" id="KW-0210">Decarboxylase</keyword>
<keyword evidence="23" id="KW-0832">Ubl conjugation</keyword>
<evidence type="ECO:0000256" key="14">
    <source>
        <dbReference type="ARBA" id="ARBA00022553"/>
    </source>
</evidence>
<dbReference type="Pfam" id="PF08492">
    <property type="entry name" value="SRP72"/>
    <property type="match status" value="1"/>
</dbReference>
<dbReference type="InterPro" id="IPR000031">
    <property type="entry name" value="PurE_dom"/>
</dbReference>
<evidence type="ECO:0000256" key="23">
    <source>
        <dbReference type="ARBA" id="ARBA00022843"/>
    </source>
</evidence>
<name>A0A836A221_SHEEP</name>
<evidence type="ECO:0000256" key="13">
    <source>
        <dbReference type="ARBA" id="ARBA00022499"/>
    </source>
</evidence>
<evidence type="ECO:0000256" key="18">
    <source>
        <dbReference type="ARBA" id="ARBA00022755"/>
    </source>
</evidence>
<dbReference type="UniPathway" id="UPA00074">
    <property type="reaction ID" value="UER00130"/>
</dbReference>
<evidence type="ECO:0000256" key="16">
    <source>
        <dbReference type="ARBA" id="ARBA00022737"/>
    </source>
</evidence>
<dbReference type="GO" id="GO:0008312">
    <property type="term" value="F:7S RNA binding"/>
    <property type="evidence" value="ECO:0007669"/>
    <property type="project" value="InterPro"/>
</dbReference>
<comment type="function">
    <text evidence="33">Component of the signal recognition particle (SRP) complex, a ribonucleoprotein complex that mediates the cotranslational targeting of secretory and membrane proteins to the endoplasmic reticulum (ER). The SRP complex interacts with the signal sequence in nascent secretory and membrane proteins and directs them to the membrane of the ER. The SRP complex targets the ribosome-nascent chain complex to the SRP receptor (SR), which is anchored in the ER, where SR compaction and GTPase rearrangement drive cotranslational protein translocation into the ER. Binds the signal recognition particle RNA (7SL RNA) in presence of SRP68. Can bind 7SL RNA with low affinity. The SRP complex possibly participates in the elongation arrest function.</text>
</comment>
<organism evidence="41 42">
    <name type="scientific">Ovis aries</name>
    <name type="common">Sheep</name>
    <dbReference type="NCBI Taxonomy" id="9940"/>
    <lineage>
        <taxon>Eukaryota</taxon>
        <taxon>Metazoa</taxon>
        <taxon>Chordata</taxon>
        <taxon>Craniata</taxon>
        <taxon>Vertebrata</taxon>
        <taxon>Euteleostomi</taxon>
        <taxon>Mammalia</taxon>
        <taxon>Eutheria</taxon>
        <taxon>Laurasiatheria</taxon>
        <taxon>Artiodactyla</taxon>
        <taxon>Ruminantia</taxon>
        <taxon>Pecora</taxon>
        <taxon>Bovidae</taxon>
        <taxon>Caprinae</taxon>
        <taxon>Ovis</taxon>
    </lineage>
</organism>
<keyword evidence="13" id="KW-1017">Isopeptide bond</keyword>
<evidence type="ECO:0000256" key="12">
    <source>
        <dbReference type="ARBA" id="ARBA00022490"/>
    </source>
</evidence>
<dbReference type="InterPro" id="IPR028923">
    <property type="entry name" value="SAICAR_synt/ADE2_N"/>
</dbReference>
<evidence type="ECO:0000256" key="2">
    <source>
        <dbReference type="ARBA" id="ARBA00004496"/>
    </source>
</evidence>
<dbReference type="AlphaFoldDB" id="A0A836A221"/>
<dbReference type="Proteomes" id="UP000664991">
    <property type="component" value="Unassembled WGS sequence"/>
</dbReference>
<dbReference type="InterPro" id="IPR006689">
    <property type="entry name" value="Small_GTPase_ARF/SAR"/>
</dbReference>
<evidence type="ECO:0000256" key="15">
    <source>
        <dbReference type="ARBA" id="ARBA00022598"/>
    </source>
</evidence>
<dbReference type="CDD" id="cd01416">
    <property type="entry name" value="SAICAR_synt_Ade5"/>
    <property type="match status" value="1"/>
</dbReference>
<dbReference type="FunFam" id="1.25.40.10:FF:000062">
    <property type="entry name" value="Signal recognition particle subunit SRP72"/>
    <property type="match status" value="1"/>
</dbReference>